<reference evidence="3" key="2">
    <citation type="submission" date="2020-11" db="EMBL/GenBank/DDBJ databases">
        <authorList>
            <person name="McCartney M.A."/>
            <person name="Auch B."/>
            <person name="Kono T."/>
            <person name="Mallez S."/>
            <person name="Becker A."/>
            <person name="Gohl D.M."/>
            <person name="Silverstein K.A.T."/>
            <person name="Koren S."/>
            <person name="Bechman K.B."/>
            <person name="Herman A."/>
            <person name="Abrahante J.E."/>
            <person name="Garbe J."/>
        </authorList>
    </citation>
    <scope>NUCLEOTIDE SEQUENCE</scope>
    <source>
        <strain evidence="3">Duluth1</strain>
        <tissue evidence="3">Whole animal</tissue>
    </source>
</reference>
<feature type="coiled-coil region" evidence="1">
    <location>
        <begin position="240"/>
        <end position="270"/>
    </location>
</feature>
<comment type="caution">
    <text evidence="3">The sequence shown here is derived from an EMBL/GenBank/DDBJ whole genome shotgun (WGS) entry which is preliminary data.</text>
</comment>
<dbReference type="EMBL" id="JAIWYP010000006">
    <property type="protein sequence ID" value="KAH3807947.1"/>
    <property type="molecule type" value="Genomic_DNA"/>
</dbReference>
<gene>
    <name evidence="3" type="ORF">DPMN_136295</name>
</gene>
<evidence type="ECO:0000256" key="2">
    <source>
        <dbReference type="SAM" id="MobiDB-lite"/>
    </source>
</evidence>
<dbReference type="InterPro" id="IPR001611">
    <property type="entry name" value="Leu-rich_rpt"/>
</dbReference>
<feature type="compositionally biased region" description="Basic residues" evidence="2">
    <location>
        <begin position="1"/>
        <end position="22"/>
    </location>
</feature>
<evidence type="ECO:0000256" key="1">
    <source>
        <dbReference type="SAM" id="Coils"/>
    </source>
</evidence>
<name>A0A9D4G5J3_DREPO</name>
<dbReference type="Pfam" id="PF13516">
    <property type="entry name" value="LRR_6"/>
    <property type="match status" value="2"/>
</dbReference>
<feature type="region of interest" description="Disordered" evidence="2">
    <location>
        <begin position="1"/>
        <end position="25"/>
    </location>
</feature>
<evidence type="ECO:0000313" key="4">
    <source>
        <dbReference type="Proteomes" id="UP000828390"/>
    </source>
</evidence>
<proteinExistence type="predicted"/>
<evidence type="ECO:0000313" key="3">
    <source>
        <dbReference type="EMBL" id="KAH3807947.1"/>
    </source>
</evidence>
<dbReference type="InterPro" id="IPR032675">
    <property type="entry name" value="LRR_dom_sf"/>
</dbReference>
<keyword evidence="1" id="KW-0175">Coiled coil</keyword>
<dbReference type="Gene3D" id="3.80.10.10">
    <property type="entry name" value="Ribonuclease Inhibitor"/>
    <property type="match status" value="1"/>
</dbReference>
<protein>
    <submittedName>
        <fullName evidence="3">Uncharacterized protein</fullName>
    </submittedName>
</protein>
<keyword evidence="4" id="KW-1185">Reference proteome</keyword>
<feature type="compositionally biased region" description="Basic residues" evidence="2">
    <location>
        <begin position="299"/>
        <end position="313"/>
    </location>
</feature>
<feature type="region of interest" description="Disordered" evidence="2">
    <location>
        <begin position="273"/>
        <end position="324"/>
    </location>
</feature>
<dbReference type="SUPFAM" id="SSF52047">
    <property type="entry name" value="RNI-like"/>
    <property type="match status" value="1"/>
</dbReference>
<feature type="compositionally biased region" description="Basic and acidic residues" evidence="2">
    <location>
        <begin position="285"/>
        <end position="298"/>
    </location>
</feature>
<sequence length="433" mass="48555">MPKKGKKGGKKGKKKGGKKKAKAPANAGDIIQRLLKCYERNCHLTESRVCPRIVAALKGCLENQGILSQFIFEPVAVEKEGDIPVLIEPFLAALRQERYTFIRDMDMYLWKYSMSYENTATLALLLEKPIYPIRMLEVMDCLIEPYAVERLSRSFKFALNLTTINLDYNEFSDEGCRNLVIGLEGNTTMLSVSLCYCGLGVASGTVLGKMISTTAVRELYIDGNDLECEGAMEIIKLCVEQAEREALMRAEEAKKKLEEEEALKTAAKENKLRYPVADSSGGEPAKSDTDADKEEKGGKGKKKKKGKKKRKKKEPPQPPRVGPWIHKLHIADNGIDNLAFGAKYAPVICMRLFKKLLMHSDCVEELDLEDNWIGDLAGREILEALEHRKEEKMGGVKIRTTHNLSADVFNSILKLGSGLKKKKKKGKKKKKKK</sequence>
<organism evidence="3 4">
    <name type="scientific">Dreissena polymorpha</name>
    <name type="common">Zebra mussel</name>
    <name type="synonym">Mytilus polymorpha</name>
    <dbReference type="NCBI Taxonomy" id="45954"/>
    <lineage>
        <taxon>Eukaryota</taxon>
        <taxon>Metazoa</taxon>
        <taxon>Spiralia</taxon>
        <taxon>Lophotrochozoa</taxon>
        <taxon>Mollusca</taxon>
        <taxon>Bivalvia</taxon>
        <taxon>Autobranchia</taxon>
        <taxon>Heteroconchia</taxon>
        <taxon>Euheterodonta</taxon>
        <taxon>Imparidentia</taxon>
        <taxon>Neoheterodontei</taxon>
        <taxon>Myida</taxon>
        <taxon>Dreissenoidea</taxon>
        <taxon>Dreissenidae</taxon>
        <taxon>Dreissena</taxon>
    </lineage>
</organism>
<accession>A0A9D4G5J3</accession>
<reference evidence="3" key="1">
    <citation type="journal article" date="2019" name="bioRxiv">
        <title>The Genome of the Zebra Mussel, Dreissena polymorpha: A Resource for Invasive Species Research.</title>
        <authorList>
            <person name="McCartney M.A."/>
            <person name="Auch B."/>
            <person name="Kono T."/>
            <person name="Mallez S."/>
            <person name="Zhang Y."/>
            <person name="Obille A."/>
            <person name="Becker A."/>
            <person name="Abrahante J.E."/>
            <person name="Garbe J."/>
            <person name="Badalamenti J.P."/>
            <person name="Herman A."/>
            <person name="Mangelson H."/>
            <person name="Liachko I."/>
            <person name="Sullivan S."/>
            <person name="Sone E.D."/>
            <person name="Koren S."/>
            <person name="Silverstein K.A.T."/>
            <person name="Beckman K.B."/>
            <person name="Gohl D.M."/>
        </authorList>
    </citation>
    <scope>NUCLEOTIDE SEQUENCE</scope>
    <source>
        <strain evidence="3">Duluth1</strain>
        <tissue evidence="3">Whole animal</tissue>
    </source>
</reference>
<dbReference type="AlphaFoldDB" id="A0A9D4G5J3"/>
<dbReference type="SMART" id="SM00368">
    <property type="entry name" value="LRR_RI"/>
    <property type="match status" value="3"/>
</dbReference>
<dbReference type="Proteomes" id="UP000828390">
    <property type="component" value="Unassembled WGS sequence"/>
</dbReference>